<proteinExistence type="predicted"/>
<comment type="caution">
    <text evidence="1">The sequence shown here is derived from an EMBL/GenBank/DDBJ whole genome shotgun (WGS) entry which is preliminary data.</text>
</comment>
<accession>A0A7C6Z5C9</accession>
<evidence type="ECO:0000313" key="2">
    <source>
        <dbReference type="Proteomes" id="UP000553059"/>
    </source>
</evidence>
<reference evidence="1 2" key="1">
    <citation type="journal article" date="2020" name="Biotechnol. Biofuels">
        <title>New insights from the biogas microbiome by comprehensive genome-resolved metagenomics of nearly 1600 species originating from multiple anaerobic digesters.</title>
        <authorList>
            <person name="Campanaro S."/>
            <person name="Treu L."/>
            <person name="Rodriguez-R L.M."/>
            <person name="Kovalovszki A."/>
            <person name="Ziels R.M."/>
            <person name="Maus I."/>
            <person name="Zhu X."/>
            <person name="Kougias P.G."/>
            <person name="Basile A."/>
            <person name="Luo G."/>
            <person name="Schluter A."/>
            <person name="Konstantinidis K.T."/>
            <person name="Angelidaki I."/>
        </authorList>
    </citation>
    <scope>NUCLEOTIDE SEQUENCE [LARGE SCALE GENOMIC DNA]</scope>
    <source>
        <strain evidence="1">AS05jafATM_4</strain>
    </source>
</reference>
<organism evidence="1 2">
    <name type="scientific">Desulfitobacterium dehalogenans</name>
    <dbReference type="NCBI Taxonomy" id="36854"/>
    <lineage>
        <taxon>Bacteria</taxon>
        <taxon>Bacillati</taxon>
        <taxon>Bacillota</taxon>
        <taxon>Clostridia</taxon>
        <taxon>Eubacteriales</taxon>
        <taxon>Desulfitobacteriaceae</taxon>
        <taxon>Desulfitobacterium</taxon>
    </lineage>
</organism>
<gene>
    <name evidence="1" type="ORF">GX523_12010</name>
</gene>
<sequence>MANKGVILATGEYAGTEVKAVSSTSLSSAVIKEAVDKALEQAKNLILAEG</sequence>
<name>A0A7C6Z5C9_9FIRM</name>
<dbReference type="EMBL" id="DUTF01000258">
    <property type="protein sequence ID" value="HHY27442.1"/>
    <property type="molecule type" value="Genomic_DNA"/>
</dbReference>
<dbReference type="Proteomes" id="UP000553059">
    <property type="component" value="Unassembled WGS sequence"/>
</dbReference>
<dbReference type="AlphaFoldDB" id="A0A7C6Z5C9"/>
<protein>
    <submittedName>
        <fullName evidence="1">Uncharacterized protein</fullName>
    </submittedName>
</protein>
<evidence type="ECO:0000313" key="1">
    <source>
        <dbReference type="EMBL" id="HHY27442.1"/>
    </source>
</evidence>